<organism evidence="1 2">
    <name type="scientific">Caenorhabditis elegans</name>
    <dbReference type="NCBI Taxonomy" id="6239"/>
    <lineage>
        <taxon>Eukaryota</taxon>
        <taxon>Metazoa</taxon>
        <taxon>Ecdysozoa</taxon>
        <taxon>Nematoda</taxon>
        <taxon>Chromadorea</taxon>
        <taxon>Rhabditida</taxon>
        <taxon>Rhabditina</taxon>
        <taxon>Rhabditomorpha</taxon>
        <taxon>Rhabditoidea</taxon>
        <taxon>Rhabditidae</taxon>
        <taxon>Peloderinae</taxon>
        <taxon>Caenorhabditis</taxon>
    </lineage>
</organism>
<gene>
    <name evidence="1" type="ORF">CELE_F53C3.11</name>
    <name evidence="1 3" type="ORF">F53C3.11</name>
</gene>
<dbReference type="PaxDb" id="6239-F53C3.11"/>
<dbReference type="InterPro" id="IPR009497">
    <property type="entry name" value="Regulator_protein_PHA-1"/>
</dbReference>
<proteinExistence type="predicted"/>
<dbReference type="PhylomeDB" id="Q9TXT7"/>
<dbReference type="GO" id="GO:0046920">
    <property type="term" value="F:alpha-(1-&gt;3)-fucosyltransferase activity"/>
    <property type="evidence" value="ECO:0000318"/>
    <property type="project" value="GO_Central"/>
</dbReference>
<dbReference type="InParanoid" id="Q9TXT7"/>
<dbReference type="Proteomes" id="UP000001940">
    <property type="component" value="Chromosome II"/>
</dbReference>
<keyword evidence="2" id="KW-1185">Reference proteome</keyword>
<reference evidence="1 2" key="1">
    <citation type="journal article" date="1998" name="Science">
        <title>Genome sequence of the nematode C. elegans: a platform for investigating biology.</title>
        <authorList>
            <consortium name="The C. elegans sequencing consortium"/>
            <person name="Sulson J.E."/>
            <person name="Waterston R."/>
        </authorList>
    </citation>
    <scope>NUCLEOTIDE SEQUENCE [LARGE SCALE GENOMIC DNA]</scope>
    <source>
        <strain evidence="1 2">Bristol N2</strain>
    </source>
</reference>
<dbReference type="Pfam" id="PF06542">
    <property type="entry name" value="PHA-1"/>
    <property type="match status" value="1"/>
</dbReference>
<evidence type="ECO:0000313" key="1">
    <source>
        <dbReference type="EMBL" id="CCD67679.2"/>
    </source>
</evidence>
<evidence type="ECO:0000313" key="2">
    <source>
        <dbReference type="Proteomes" id="UP000001940"/>
    </source>
</evidence>
<dbReference type="OrthoDB" id="5777490at2759"/>
<dbReference type="HOGENOM" id="CLU_533447_0_0_1"/>
<dbReference type="UCSC" id="F53C3.11">
    <property type="organism name" value="c. elegans"/>
</dbReference>
<dbReference type="Reactome" id="R-CEL-975578">
    <property type="pathway name" value="Reactions specific to the complex N-glycan synthesis pathway"/>
</dbReference>
<evidence type="ECO:0000313" key="3">
    <source>
        <dbReference type="WormBase" id="F53C3.11"/>
    </source>
</evidence>
<accession>Q9TXT7</accession>
<dbReference type="AGR" id="WB:WBGene00018754"/>
<dbReference type="EMBL" id="BX284602">
    <property type="protein sequence ID" value="CCD67679.2"/>
    <property type="molecule type" value="Genomic_DNA"/>
</dbReference>
<sequence length="481" mass="55953">MPTEKKIFDNFYLVKHILTYATDQTGGPFTSLDNLNLRRVNSTFNAALLSLIRSKFVIIEVSPIPATGQIHPLGFILNKRKFILYNSSNFFKFLKSVAKIKVNQLFFGNFRNVPEIHKLLIHNTIMDDLVLEQVNNMEIFMGADSICKNKCWKCATVAKNCSDYGPMQLNVKFPEKHHFRMLKVSEALIAEMAIQCLKQDDFLKTLEEEYISPNVTCDKLKIWLSDRIIEPQSGQFLPRQIIDKMLLTWQVKKVILVFECEESTAKTCWTEVQDKFSTLNFTTEFEKTQHAPPGIQLQSVKLFLIHSSYFGLGFENHMKLNGLFDFENIIANVKRVFPTNELHVDLPVQLMNTALVDFHAFLDTIFDFTWKDFKNFRDSNIYFRLLSGRLDEPVNPVKTKLLYNNRPIRVTKTSETSQALKVFEQWQPKLNHQVLIHPTLTFEDTSNRSYIHIQVIKQDQNMNEPESWLIPEVVKHNNMDG</sequence>
<name>Q9TXT7_CAEEL</name>
<dbReference type="Bgee" id="WBGene00018754">
    <property type="expression patterns" value="Expressed in embryo and 2 other cell types or tissues"/>
</dbReference>
<dbReference type="AlphaFoldDB" id="Q9TXT7"/>
<dbReference type="eggNOG" id="ENOG502TH3B">
    <property type="taxonomic scope" value="Eukaryota"/>
</dbReference>
<dbReference type="PIR" id="D88115">
    <property type="entry name" value="D88115"/>
</dbReference>
<dbReference type="WormBase" id="F53C3.11">
    <property type="protein sequence ID" value="CE52950"/>
    <property type="gene ID" value="WBGene00018754"/>
</dbReference>
<protein>
    <submittedName>
        <fullName evidence="1">FTH domain-containing protein</fullName>
    </submittedName>
</protein>
<dbReference type="Reactome" id="R-CEL-9037629">
    <property type="pathway name" value="Lewis blood group biosynthesis"/>
</dbReference>
<dbReference type="STRING" id="6239.F53C3.11.1"/>